<organism evidence="1 2">
    <name type="scientific">Sclerotinia sclerotiorum (strain ATCC 18683 / 1980 / Ss-1)</name>
    <name type="common">White mold</name>
    <name type="synonym">Whetzelinia sclerotiorum</name>
    <dbReference type="NCBI Taxonomy" id="665079"/>
    <lineage>
        <taxon>Eukaryota</taxon>
        <taxon>Fungi</taxon>
        <taxon>Dikarya</taxon>
        <taxon>Ascomycota</taxon>
        <taxon>Pezizomycotina</taxon>
        <taxon>Leotiomycetes</taxon>
        <taxon>Helotiales</taxon>
        <taxon>Sclerotiniaceae</taxon>
        <taxon>Sclerotinia</taxon>
    </lineage>
</organism>
<accession>A7EUZ0</accession>
<name>A7EUZ0_SCLS1</name>
<dbReference type="InParanoid" id="A7EUZ0"/>
<protein>
    <submittedName>
        <fullName evidence="1">Uncharacterized protein</fullName>
    </submittedName>
</protein>
<evidence type="ECO:0000313" key="2">
    <source>
        <dbReference type="Proteomes" id="UP000001312"/>
    </source>
</evidence>
<proteinExistence type="predicted"/>
<sequence>MKKLQHVIQILSSPRLPPVKCGSGERVLGRELDVN</sequence>
<dbReference type="GeneID" id="5485648"/>
<keyword evidence="2" id="KW-1185">Reference proteome</keyword>
<reference evidence="2" key="1">
    <citation type="journal article" date="2011" name="PLoS Genet.">
        <title>Genomic analysis of the necrotrophic fungal pathogens Sclerotinia sclerotiorum and Botrytis cinerea.</title>
        <authorList>
            <person name="Amselem J."/>
            <person name="Cuomo C.A."/>
            <person name="van Kan J.A."/>
            <person name="Viaud M."/>
            <person name="Benito E.P."/>
            <person name="Couloux A."/>
            <person name="Coutinho P.M."/>
            <person name="de Vries R.P."/>
            <person name="Dyer P.S."/>
            <person name="Fillinger S."/>
            <person name="Fournier E."/>
            <person name="Gout L."/>
            <person name="Hahn M."/>
            <person name="Kohn L."/>
            <person name="Lapalu N."/>
            <person name="Plummer K.M."/>
            <person name="Pradier J.M."/>
            <person name="Quevillon E."/>
            <person name="Sharon A."/>
            <person name="Simon A."/>
            <person name="ten Have A."/>
            <person name="Tudzynski B."/>
            <person name="Tudzynski P."/>
            <person name="Wincker P."/>
            <person name="Andrew M."/>
            <person name="Anthouard V."/>
            <person name="Beever R.E."/>
            <person name="Beffa R."/>
            <person name="Benoit I."/>
            <person name="Bouzid O."/>
            <person name="Brault B."/>
            <person name="Chen Z."/>
            <person name="Choquer M."/>
            <person name="Collemare J."/>
            <person name="Cotton P."/>
            <person name="Danchin E.G."/>
            <person name="Da Silva C."/>
            <person name="Gautier A."/>
            <person name="Giraud C."/>
            <person name="Giraud T."/>
            <person name="Gonzalez C."/>
            <person name="Grossetete S."/>
            <person name="Guldener U."/>
            <person name="Henrissat B."/>
            <person name="Howlett B.J."/>
            <person name="Kodira C."/>
            <person name="Kretschmer M."/>
            <person name="Lappartient A."/>
            <person name="Leroch M."/>
            <person name="Levis C."/>
            <person name="Mauceli E."/>
            <person name="Neuveglise C."/>
            <person name="Oeser B."/>
            <person name="Pearson M."/>
            <person name="Poulain J."/>
            <person name="Poussereau N."/>
            <person name="Quesneville H."/>
            <person name="Rascle C."/>
            <person name="Schumacher J."/>
            <person name="Segurens B."/>
            <person name="Sexton A."/>
            <person name="Silva E."/>
            <person name="Sirven C."/>
            <person name="Soanes D.M."/>
            <person name="Talbot N.J."/>
            <person name="Templeton M."/>
            <person name="Yandava C."/>
            <person name="Yarden O."/>
            <person name="Zeng Q."/>
            <person name="Rollins J.A."/>
            <person name="Lebrun M.H."/>
            <person name="Dickman M."/>
        </authorList>
    </citation>
    <scope>NUCLEOTIDE SEQUENCE [LARGE SCALE GENOMIC DNA]</scope>
    <source>
        <strain evidence="2">ATCC 18683 / 1980 / Ss-1</strain>
    </source>
</reference>
<gene>
    <name evidence="1" type="ORF">SS1G_09148</name>
</gene>
<dbReference type="AlphaFoldDB" id="A7EUZ0"/>
<dbReference type="EMBL" id="CH476633">
    <property type="protein sequence ID" value="EDN93282.1"/>
    <property type="molecule type" value="Genomic_DNA"/>
</dbReference>
<evidence type="ECO:0000313" key="1">
    <source>
        <dbReference type="EMBL" id="EDN93282.1"/>
    </source>
</evidence>
<dbReference type="KEGG" id="ssl:SS1G_09148"/>
<dbReference type="RefSeq" id="XP_001589427.1">
    <property type="nucleotide sequence ID" value="XM_001589377.1"/>
</dbReference>
<dbReference type="HOGENOM" id="CLU_3368757_0_0_1"/>
<dbReference type="Proteomes" id="UP000001312">
    <property type="component" value="Unassembled WGS sequence"/>
</dbReference>